<evidence type="ECO:0000313" key="5">
    <source>
        <dbReference type="EMBL" id="PAP78236.1"/>
    </source>
</evidence>
<feature type="domain" description="Peptidase M1 membrane alanine aminopeptidase" evidence="4">
    <location>
        <begin position="230"/>
        <end position="428"/>
    </location>
</feature>
<feature type="binding site" evidence="2">
    <location>
        <position position="289"/>
    </location>
    <ligand>
        <name>Zn(2+)</name>
        <dbReference type="ChEBI" id="CHEBI:29105"/>
        <note>catalytic</note>
    </ligand>
</feature>
<organism evidence="5 6">
    <name type="scientific">Rubrivirga marina</name>
    <dbReference type="NCBI Taxonomy" id="1196024"/>
    <lineage>
        <taxon>Bacteria</taxon>
        <taxon>Pseudomonadati</taxon>
        <taxon>Rhodothermota</taxon>
        <taxon>Rhodothermia</taxon>
        <taxon>Rhodothermales</taxon>
        <taxon>Rubricoccaceae</taxon>
        <taxon>Rubrivirga</taxon>
    </lineage>
</organism>
<feature type="binding site" evidence="2">
    <location>
        <position position="312"/>
    </location>
    <ligand>
        <name>Zn(2+)</name>
        <dbReference type="ChEBI" id="CHEBI:29105"/>
        <note>catalytic</note>
    </ligand>
</feature>
<evidence type="ECO:0000256" key="2">
    <source>
        <dbReference type="PIRSR" id="PIRSR634015-3"/>
    </source>
</evidence>
<protein>
    <recommendedName>
        <fullName evidence="4">Peptidase M1 membrane alanine aminopeptidase domain-containing protein</fullName>
    </recommendedName>
</protein>
<evidence type="ECO:0000256" key="1">
    <source>
        <dbReference type="PIRSR" id="PIRSR634015-1"/>
    </source>
</evidence>
<feature type="active site" description="Proton acceptor" evidence="1">
    <location>
        <position position="290"/>
    </location>
</feature>
<dbReference type="GO" id="GO:0008270">
    <property type="term" value="F:zinc ion binding"/>
    <property type="evidence" value="ECO:0007669"/>
    <property type="project" value="InterPro"/>
</dbReference>
<dbReference type="InterPro" id="IPR027268">
    <property type="entry name" value="Peptidase_M4/M1_CTD_sf"/>
</dbReference>
<feature type="region of interest" description="Disordered" evidence="3">
    <location>
        <begin position="1"/>
        <end position="22"/>
    </location>
</feature>
<comment type="cofactor">
    <cofactor evidence="2">
        <name>Zn(2+)</name>
        <dbReference type="ChEBI" id="CHEBI:29105"/>
    </cofactor>
    <text evidence="2">Binds 1 zinc ion per subunit.</text>
</comment>
<dbReference type="InterPro" id="IPR042097">
    <property type="entry name" value="Aminopeptidase_N-like_N_sf"/>
</dbReference>
<dbReference type="Pfam" id="PF01433">
    <property type="entry name" value="Peptidase_M1"/>
    <property type="match status" value="1"/>
</dbReference>
<dbReference type="AlphaFoldDB" id="A0A271J3Y6"/>
<comment type="caution">
    <text evidence="5">The sequence shown here is derived from an EMBL/GenBank/DDBJ whole genome shotgun (WGS) entry which is preliminary data.</text>
</comment>
<sequence>MVAVGGCGESAVDDGVEAPRPQPGVDVWHVRADITLDPATRQLDATAALDVVHPDTLGRLVFGLEDALEVVTVRVDGETVLFWREGDALDVPLAGADDSSRVEVAYRGVPEAGLYADAFAGQTVVYTDGWPDRTAGWLPAVHHPSDPATLDLTLDVPEAAEVVASGRAVGDSLANGRRRARFVLDEPAPPYTWAFAIGDFTVTEQDGPVPIRHALLAADAHLASRLGRTPEILETLADFLGRYPYETYATVQVPMAYAGMENAAAPFLRAELYGATAEGRNPIEEVNVHEIVHQWWGNAVVPDDWRDLWLSEGAATYFTTEVYARLDGPTAGRRFRTLMSREISARDAARPLVPQSYDDPGDVLSATVYQKGGAVFHLIRLTIGDTAFFEAIRQIQRDYADRPLSTDEFRAALEAEADRDLGPLFERWVYGEGVPTLRTRWDESTRTLSWSVEGDGGTLAGVPFELYVRQGDQSWFVPATDGVFSPPGDARPAVEPVGVLLTVERD</sequence>
<dbReference type="Gene3D" id="2.60.40.1730">
    <property type="entry name" value="tricorn interacting facor f3 domain"/>
    <property type="match status" value="1"/>
</dbReference>
<evidence type="ECO:0000259" key="4">
    <source>
        <dbReference type="Pfam" id="PF01433"/>
    </source>
</evidence>
<gene>
    <name evidence="5" type="ORF">BSZ37_18290</name>
</gene>
<dbReference type="SUPFAM" id="SSF63737">
    <property type="entry name" value="Leukotriene A4 hydrolase N-terminal domain"/>
    <property type="match status" value="1"/>
</dbReference>
<dbReference type="SUPFAM" id="SSF55486">
    <property type="entry name" value="Metalloproteases ('zincins'), catalytic domain"/>
    <property type="match status" value="1"/>
</dbReference>
<keyword evidence="6" id="KW-1185">Reference proteome</keyword>
<evidence type="ECO:0000256" key="3">
    <source>
        <dbReference type="SAM" id="MobiDB-lite"/>
    </source>
</evidence>
<dbReference type="InterPro" id="IPR034015">
    <property type="entry name" value="M1_LTA4H"/>
</dbReference>
<dbReference type="PANTHER" id="PTHR45726">
    <property type="entry name" value="LEUKOTRIENE A-4 HYDROLASE"/>
    <property type="match status" value="1"/>
</dbReference>
<dbReference type="EMBL" id="MQWD01000001">
    <property type="protein sequence ID" value="PAP78236.1"/>
    <property type="molecule type" value="Genomic_DNA"/>
</dbReference>
<evidence type="ECO:0000313" key="6">
    <source>
        <dbReference type="Proteomes" id="UP000216339"/>
    </source>
</evidence>
<dbReference type="InterPro" id="IPR014782">
    <property type="entry name" value="Peptidase_M1_dom"/>
</dbReference>
<reference evidence="5 6" key="1">
    <citation type="submission" date="2016-11" db="EMBL/GenBank/DDBJ databases">
        <title>Study of marine rhodopsin-containing bacteria.</title>
        <authorList>
            <person name="Yoshizawa S."/>
            <person name="Kumagai Y."/>
            <person name="Kogure K."/>
        </authorList>
    </citation>
    <scope>NUCLEOTIDE SEQUENCE [LARGE SCALE GENOMIC DNA]</scope>
    <source>
        <strain evidence="5 6">SAORIC-28</strain>
    </source>
</reference>
<dbReference type="Proteomes" id="UP000216339">
    <property type="component" value="Unassembled WGS sequence"/>
</dbReference>
<keyword evidence="2" id="KW-0479">Metal-binding</keyword>
<dbReference type="CDD" id="cd09603">
    <property type="entry name" value="M1_APN_like"/>
    <property type="match status" value="1"/>
</dbReference>
<name>A0A271J3Y6_9BACT</name>
<feature type="binding site" evidence="2">
    <location>
        <position position="293"/>
    </location>
    <ligand>
        <name>Zn(2+)</name>
        <dbReference type="ChEBI" id="CHEBI:29105"/>
        <note>catalytic</note>
    </ligand>
</feature>
<feature type="active site" description="Proton donor" evidence="1">
    <location>
        <position position="369"/>
    </location>
</feature>
<dbReference type="Gene3D" id="1.10.390.10">
    <property type="entry name" value="Neutral Protease Domain 2"/>
    <property type="match status" value="1"/>
</dbReference>
<keyword evidence="2" id="KW-0862">Zinc</keyword>
<dbReference type="GO" id="GO:0008237">
    <property type="term" value="F:metallopeptidase activity"/>
    <property type="evidence" value="ECO:0007669"/>
    <property type="project" value="InterPro"/>
</dbReference>
<proteinExistence type="predicted"/>
<dbReference type="PANTHER" id="PTHR45726:SF3">
    <property type="entry name" value="LEUKOTRIENE A-4 HYDROLASE"/>
    <property type="match status" value="1"/>
</dbReference>
<dbReference type="RefSeq" id="WP_179299749.1">
    <property type="nucleotide sequence ID" value="NZ_MQWD01000001.1"/>
</dbReference>
<accession>A0A271J3Y6</accession>